<protein>
    <submittedName>
        <fullName evidence="2">Uncharacterized protein</fullName>
    </submittedName>
</protein>
<feature type="compositionally biased region" description="Low complexity" evidence="1">
    <location>
        <begin position="31"/>
        <end position="45"/>
    </location>
</feature>
<keyword evidence="3" id="KW-1185">Reference proteome</keyword>
<accession>A0A5N6TH96</accession>
<name>A0A5N6TH96_ASPAV</name>
<feature type="region of interest" description="Disordered" evidence="1">
    <location>
        <begin position="1"/>
        <end position="51"/>
    </location>
</feature>
<dbReference type="AlphaFoldDB" id="A0A5N6TH96"/>
<dbReference type="EMBL" id="ML742328">
    <property type="protein sequence ID" value="KAE8145620.1"/>
    <property type="molecule type" value="Genomic_DNA"/>
</dbReference>
<dbReference type="OrthoDB" id="10371864at2759"/>
<sequence length="242" mass="27474">MAGQGEEVFDRAQAQNPGISTDQRTASGPAGTWSGSISISTPTPSEYNSDDQSLLSVGTMMRLIPIRITRPRQKGQTASSTRDIRLTAKSPTRQENCREAANCPSLYRPGDEEEHRPLHPVIAPSKIELLWQLACRISGRTRQWERVGKMRGCNDDSPRKRRRPINRLQRIPATAGGLISLAAGVRHVARVGRKRHRKAHTGHVNLRLWQRWDMSPQLHVRAHFQPIFFRRSHHERRQVALD</sequence>
<feature type="compositionally biased region" description="Polar residues" evidence="1">
    <location>
        <begin position="13"/>
        <end position="26"/>
    </location>
</feature>
<proteinExistence type="predicted"/>
<evidence type="ECO:0000313" key="2">
    <source>
        <dbReference type="EMBL" id="KAE8145620.1"/>
    </source>
</evidence>
<evidence type="ECO:0000256" key="1">
    <source>
        <dbReference type="SAM" id="MobiDB-lite"/>
    </source>
</evidence>
<organism evidence="2 3">
    <name type="scientific">Aspergillus avenaceus</name>
    <dbReference type="NCBI Taxonomy" id="36643"/>
    <lineage>
        <taxon>Eukaryota</taxon>
        <taxon>Fungi</taxon>
        <taxon>Dikarya</taxon>
        <taxon>Ascomycota</taxon>
        <taxon>Pezizomycotina</taxon>
        <taxon>Eurotiomycetes</taxon>
        <taxon>Eurotiomycetidae</taxon>
        <taxon>Eurotiales</taxon>
        <taxon>Aspergillaceae</taxon>
        <taxon>Aspergillus</taxon>
        <taxon>Aspergillus subgen. Circumdati</taxon>
    </lineage>
</organism>
<gene>
    <name evidence="2" type="ORF">BDV25DRAFT_144492</name>
</gene>
<reference evidence="2 3" key="1">
    <citation type="submission" date="2019-04" db="EMBL/GenBank/DDBJ databases">
        <title>Friends and foes A comparative genomics study of 23 Aspergillus species from section Flavi.</title>
        <authorList>
            <consortium name="DOE Joint Genome Institute"/>
            <person name="Kjaerbolling I."/>
            <person name="Vesth T."/>
            <person name="Frisvad J.C."/>
            <person name="Nybo J.L."/>
            <person name="Theobald S."/>
            <person name="Kildgaard S."/>
            <person name="Isbrandt T."/>
            <person name="Kuo A."/>
            <person name="Sato A."/>
            <person name="Lyhne E.K."/>
            <person name="Kogle M.E."/>
            <person name="Wiebenga A."/>
            <person name="Kun R.S."/>
            <person name="Lubbers R.J."/>
            <person name="Makela M.R."/>
            <person name="Barry K."/>
            <person name="Chovatia M."/>
            <person name="Clum A."/>
            <person name="Daum C."/>
            <person name="Haridas S."/>
            <person name="He G."/>
            <person name="LaButti K."/>
            <person name="Lipzen A."/>
            <person name="Mondo S."/>
            <person name="Riley R."/>
            <person name="Salamov A."/>
            <person name="Simmons B.A."/>
            <person name="Magnuson J.K."/>
            <person name="Henrissat B."/>
            <person name="Mortensen U.H."/>
            <person name="Larsen T.O."/>
            <person name="Devries R.P."/>
            <person name="Grigoriev I.V."/>
            <person name="Machida M."/>
            <person name="Baker S.E."/>
            <person name="Andersen M.R."/>
        </authorList>
    </citation>
    <scope>NUCLEOTIDE SEQUENCE [LARGE SCALE GENOMIC DNA]</scope>
    <source>
        <strain evidence="2 3">IBT 18842</strain>
    </source>
</reference>
<dbReference type="Proteomes" id="UP000325780">
    <property type="component" value="Unassembled WGS sequence"/>
</dbReference>
<evidence type="ECO:0000313" key="3">
    <source>
        <dbReference type="Proteomes" id="UP000325780"/>
    </source>
</evidence>